<comment type="pathway">
    <text evidence="27">Glycan biosynthesis.</text>
</comment>
<organism evidence="33">
    <name type="scientific">Candidatus Thiocaldithrix dubininis</name>
    <dbReference type="NCBI Taxonomy" id="3080823"/>
    <lineage>
        <taxon>Bacteria</taxon>
        <taxon>Pseudomonadati</taxon>
        <taxon>Pseudomonadota</taxon>
        <taxon>Gammaproteobacteria</taxon>
        <taxon>Thiotrichales</taxon>
        <taxon>Thiotrichaceae</taxon>
        <taxon>Candidatus Thiocaldithrix</taxon>
    </lineage>
</organism>
<keyword evidence="23" id="KW-0961">Cell wall biogenesis/degradation</keyword>
<evidence type="ECO:0000259" key="32">
    <source>
        <dbReference type="Pfam" id="PF17092"/>
    </source>
</evidence>
<comment type="function">
    <text evidence="1">Cell wall formation. Synthesis of cross-linked peptidoglycan from the lipid intermediates. The enzyme has a penicillin-insensitive transglycosylase N-terminal domain (formation of linear glycan strands) and a penicillin-sensitive transpeptidase C-terminal domain (cross-linking of the peptide subunits).</text>
</comment>
<dbReference type="PANTHER" id="PTHR32282">
    <property type="entry name" value="BINDING PROTEIN TRANSPEPTIDASE, PUTATIVE-RELATED"/>
    <property type="match status" value="1"/>
</dbReference>
<evidence type="ECO:0000256" key="22">
    <source>
        <dbReference type="ARBA" id="ARBA00023268"/>
    </source>
</evidence>
<evidence type="ECO:0000256" key="24">
    <source>
        <dbReference type="ARBA" id="ARBA00034000"/>
    </source>
</evidence>
<dbReference type="KEGG" id="tdu:QJT80_11680"/>
<dbReference type="Pfam" id="PF00912">
    <property type="entry name" value="Transgly"/>
    <property type="match status" value="1"/>
</dbReference>
<protein>
    <recommendedName>
        <fullName evidence="7">Penicillin-binding protein 1A</fullName>
        <ecNumber evidence="25">2.4.99.28</ecNumber>
        <ecNumber evidence="6">3.4.16.4</ecNumber>
    </recommendedName>
</protein>
<keyword evidence="21" id="KW-0046">Antibiotic resistance</keyword>
<dbReference type="GO" id="GO:0008360">
    <property type="term" value="P:regulation of cell shape"/>
    <property type="evidence" value="ECO:0007669"/>
    <property type="project" value="UniProtKB-KW"/>
</dbReference>
<dbReference type="Pfam" id="PF17092">
    <property type="entry name" value="PCB_OB"/>
    <property type="match status" value="1"/>
</dbReference>
<comment type="similarity">
    <text evidence="4">In the C-terminal section; belongs to the transpeptidase family.</text>
</comment>
<dbReference type="InterPro" id="IPR023346">
    <property type="entry name" value="Lysozyme-like_dom_sf"/>
</dbReference>
<dbReference type="AlphaFoldDB" id="A0AA95H8D0"/>
<evidence type="ECO:0000256" key="4">
    <source>
        <dbReference type="ARBA" id="ARBA00007090"/>
    </source>
</evidence>
<evidence type="ECO:0000256" key="19">
    <source>
        <dbReference type="ARBA" id="ARBA00022989"/>
    </source>
</evidence>
<dbReference type="EC" id="2.4.99.28" evidence="25"/>
<keyword evidence="8" id="KW-1003">Cell membrane</keyword>
<comment type="catalytic activity">
    <reaction evidence="24">
        <text>Preferential cleavage: (Ac)2-L-Lys-D-Ala-|-D-Ala. Also transpeptidation of peptidyl-alanyl moieties that are N-acyl substituents of D-alanine.</text>
        <dbReference type="EC" id="3.4.16.4"/>
    </reaction>
</comment>
<evidence type="ECO:0000256" key="7">
    <source>
        <dbReference type="ARBA" id="ARBA00018638"/>
    </source>
</evidence>
<keyword evidence="11" id="KW-0645">Protease</keyword>
<evidence type="ECO:0000256" key="28">
    <source>
        <dbReference type="SAM" id="MobiDB-lite"/>
    </source>
</evidence>
<comment type="pathway">
    <text evidence="3">Cell wall biogenesis; peptidoglycan biosynthesis.</text>
</comment>
<evidence type="ECO:0000256" key="8">
    <source>
        <dbReference type="ARBA" id="ARBA00022475"/>
    </source>
</evidence>
<feature type="transmembrane region" description="Helical" evidence="29">
    <location>
        <begin position="7"/>
        <end position="33"/>
    </location>
</feature>
<feature type="compositionally biased region" description="Basic and acidic residues" evidence="28">
    <location>
        <begin position="803"/>
        <end position="814"/>
    </location>
</feature>
<keyword evidence="22" id="KW-0511">Multifunctional enzyme</keyword>
<comment type="similarity">
    <text evidence="5">In the N-terminal section; belongs to the glycosyltransferase 51 family.</text>
</comment>
<dbReference type="GO" id="GO:0005886">
    <property type="term" value="C:plasma membrane"/>
    <property type="evidence" value="ECO:0007669"/>
    <property type="project" value="UniProtKB-SubCell"/>
</dbReference>
<feature type="domain" description="Penicillin-binding protein OB-like" evidence="32">
    <location>
        <begin position="321"/>
        <end position="431"/>
    </location>
</feature>
<dbReference type="GO" id="GO:0046677">
    <property type="term" value="P:response to antibiotic"/>
    <property type="evidence" value="ECO:0007669"/>
    <property type="project" value="UniProtKB-KW"/>
</dbReference>
<evidence type="ECO:0000256" key="20">
    <source>
        <dbReference type="ARBA" id="ARBA00023136"/>
    </source>
</evidence>
<dbReference type="EC" id="3.4.16.4" evidence="6"/>
<dbReference type="Pfam" id="PF00905">
    <property type="entry name" value="Transpeptidase"/>
    <property type="match status" value="1"/>
</dbReference>
<name>A0AA95H8D0_9GAMM</name>
<keyword evidence="9" id="KW-0997">Cell inner membrane</keyword>
<dbReference type="EMBL" id="CP124755">
    <property type="protein sequence ID" value="WGZ90154.1"/>
    <property type="molecule type" value="Genomic_DNA"/>
</dbReference>
<dbReference type="GO" id="GO:0071555">
    <property type="term" value="P:cell wall organization"/>
    <property type="evidence" value="ECO:0007669"/>
    <property type="project" value="UniProtKB-KW"/>
</dbReference>
<evidence type="ECO:0000259" key="30">
    <source>
        <dbReference type="Pfam" id="PF00905"/>
    </source>
</evidence>
<dbReference type="SUPFAM" id="SSF53955">
    <property type="entry name" value="Lysozyme-like"/>
    <property type="match status" value="1"/>
</dbReference>
<dbReference type="Gene3D" id="3.40.710.10">
    <property type="entry name" value="DD-peptidase/beta-lactamase superfamily"/>
    <property type="match status" value="3"/>
</dbReference>
<evidence type="ECO:0000256" key="27">
    <source>
        <dbReference type="ARBA" id="ARBA00060592"/>
    </source>
</evidence>
<evidence type="ECO:0000256" key="25">
    <source>
        <dbReference type="ARBA" id="ARBA00044770"/>
    </source>
</evidence>
<evidence type="ECO:0000256" key="13">
    <source>
        <dbReference type="ARBA" id="ARBA00022679"/>
    </source>
</evidence>
<keyword evidence="19 29" id="KW-1133">Transmembrane helix</keyword>
<dbReference type="NCBIfam" id="TIGR02074">
    <property type="entry name" value="PBP_1a_fam"/>
    <property type="match status" value="1"/>
</dbReference>
<feature type="compositionally biased region" description="Low complexity" evidence="28">
    <location>
        <begin position="637"/>
        <end position="652"/>
    </location>
</feature>
<evidence type="ECO:0000256" key="23">
    <source>
        <dbReference type="ARBA" id="ARBA00023316"/>
    </source>
</evidence>
<comment type="catalytic activity">
    <reaction evidence="26">
        <text>[GlcNAc-(1-&gt;4)-Mur2Ac(oyl-L-Ala-gamma-D-Glu-L-Lys-D-Ala-D-Ala)](n)-di-trans,octa-cis-undecaprenyl diphosphate + beta-D-GlcNAc-(1-&gt;4)-Mur2Ac(oyl-L-Ala-gamma-D-Glu-L-Lys-D-Ala-D-Ala)-di-trans,octa-cis-undecaprenyl diphosphate = [GlcNAc-(1-&gt;4)-Mur2Ac(oyl-L-Ala-gamma-D-Glu-L-Lys-D-Ala-D-Ala)](n+1)-di-trans,octa-cis-undecaprenyl diphosphate + di-trans,octa-cis-undecaprenyl diphosphate + H(+)</text>
        <dbReference type="Rhea" id="RHEA:23708"/>
        <dbReference type="Rhea" id="RHEA-COMP:9602"/>
        <dbReference type="Rhea" id="RHEA-COMP:9603"/>
        <dbReference type="ChEBI" id="CHEBI:15378"/>
        <dbReference type="ChEBI" id="CHEBI:58405"/>
        <dbReference type="ChEBI" id="CHEBI:60033"/>
        <dbReference type="ChEBI" id="CHEBI:78435"/>
        <dbReference type="EC" id="2.4.99.28"/>
    </reaction>
</comment>
<evidence type="ECO:0000256" key="2">
    <source>
        <dbReference type="ARBA" id="ARBA00004249"/>
    </source>
</evidence>
<feature type="domain" description="Glycosyl transferase family 51" evidence="31">
    <location>
        <begin position="59"/>
        <end position="234"/>
    </location>
</feature>
<dbReference type="GO" id="GO:0009252">
    <property type="term" value="P:peptidoglycan biosynthetic process"/>
    <property type="evidence" value="ECO:0007669"/>
    <property type="project" value="UniProtKB-KW"/>
</dbReference>
<keyword evidence="17" id="KW-0735">Signal-anchor</keyword>
<evidence type="ECO:0000256" key="15">
    <source>
        <dbReference type="ARBA" id="ARBA00022801"/>
    </source>
</evidence>
<dbReference type="InterPro" id="IPR001264">
    <property type="entry name" value="Glyco_trans_51"/>
</dbReference>
<dbReference type="GO" id="GO:0009002">
    <property type="term" value="F:serine-type D-Ala-D-Ala carboxypeptidase activity"/>
    <property type="evidence" value="ECO:0007669"/>
    <property type="project" value="UniProtKB-EC"/>
</dbReference>
<dbReference type="InterPro" id="IPR036950">
    <property type="entry name" value="PBP_transglycosylase"/>
</dbReference>
<dbReference type="Gene3D" id="1.10.3810.10">
    <property type="entry name" value="Biosynthetic peptidoglycan transglycosylase-like"/>
    <property type="match status" value="1"/>
</dbReference>
<evidence type="ECO:0000256" key="12">
    <source>
        <dbReference type="ARBA" id="ARBA00022676"/>
    </source>
</evidence>
<evidence type="ECO:0000256" key="21">
    <source>
        <dbReference type="ARBA" id="ARBA00023251"/>
    </source>
</evidence>
<dbReference type="GO" id="GO:0008955">
    <property type="term" value="F:peptidoglycan glycosyltransferase activity"/>
    <property type="evidence" value="ECO:0007669"/>
    <property type="project" value="UniProtKB-EC"/>
</dbReference>
<feature type="region of interest" description="Disordered" evidence="28">
    <location>
        <begin position="803"/>
        <end position="898"/>
    </location>
</feature>
<accession>A0AA95H8D0</accession>
<evidence type="ECO:0000256" key="16">
    <source>
        <dbReference type="ARBA" id="ARBA00022960"/>
    </source>
</evidence>
<dbReference type="GO" id="GO:0006508">
    <property type="term" value="P:proteolysis"/>
    <property type="evidence" value="ECO:0007669"/>
    <property type="project" value="UniProtKB-KW"/>
</dbReference>
<keyword evidence="20 29" id="KW-0472">Membrane</keyword>
<feature type="compositionally biased region" description="Basic and acidic residues" evidence="28">
    <location>
        <begin position="660"/>
        <end position="688"/>
    </location>
</feature>
<evidence type="ECO:0000256" key="1">
    <source>
        <dbReference type="ARBA" id="ARBA00002624"/>
    </source>
</evidence>
<dbReference type="Proteomes" id="UP001300672">
    <property type="component" value="Chromosome"/>
</dbReference>
<evidence type="ECO:0000256" key="6">
    <source>
        <dbReference type="ARBA" id="ARBA00012448"/>
    </source>
</evidence>
<gene>
    <name evidence="33" type="ORF">QJT80_11680</name>
</gene>
<evidence type="ECO:0000256" key="9">
    <source>
        <dbReference type="ARBA" id="ARBA00022519"/>
    </source>
</evidence>
<keyword evidence="15" id="KW-0378">Hydrolase</keyword>
<feature type="compositionally biased region" description="Basic and acidic residues" evidence="28">
    <location>
        <begin position="886"/>
        <end position="898"/>
    </location>
</feature>
<keyword evidence="18" id="KW-0573">Peptidoglycan synthesis</keyword>
<dbReference type="GO" id="GO:0030288">
    <property type="term" value="C:outer membrane-bounded periplasmic space"/>
    <property type="evidence" value="ECO:0007669"/>
    <property type="project" value="TreeGrafter"/>
</dbReference>
<evidence type="ECO:0000256" key="26">
    <source>
        <dbReference type="ARBA" id="ARBA00049902"/>
    </source>
</evidence>
<evidence type="ECO:0000259" key="31">
    <source>
        <dbReference type="Pfam" id="PF00912"/>
    </source>
</evidence>
<keyword evidence="14 29" id="KW-0812">Transmembrane</keyword>
<proteinExistence type="inferred from homology"/>
<evidence type="ECO:0000256" key="11">
    <source>
        <dbReference type="ARBA" id="ARBA00022670"/>
    </source>
</evidence>
<evidence type="ECO:0000256" key="10">
    <source>
        <dbReference type="ARBA" id="ARBA00022645"/>
    </source>
</evidence>
<feature type="compositionally biased region" description="Low complexity" evidence="28">
    <location>
        <begin position="841"/>
        <end position="855"/>
    </location>
</feature>
<dbReference type="InterPro" id="IPR031376">
    <property type="entry name" value="PCB_OB"/>
</dbReference>
<evidence type="ECO:0000256" key="5">
    <source>
        <dbReference type="ARBA" id="ARBA00007739"/>
    </source>
</evidence>
<feature type="compositionally biased region" description="Basic and acidic residues" evidence="28">
    <location>
        <begin position="857"/>
        <end position="872"/>
    </location>
</feature>
<dbReference type="FunFam" id="1.10.3810.10:FF:000003">
    <property type="entry name" value="Penicillin-binding protein 1a"/>
    <property type="match status" value="1"/>
</dbReference>
<comment type="subcellular location">
    <subcellularLocation>
        <location evidence="2">Cell inner membrane</location>
        <topology evidence="2">Single-pass type II membrane protein</topology>
    </subcellularLocation>
</comment>
<reference evidence="33" key="2">
    <citation type="submission" date="2023-04" db="EMBL/GenBank/DDBJ databases">
        <authorList>
            <person name="Beletskiy A.V."/>
            <person name="Mardanov A.V."/>
            <person name="Ravin N.V."/>
        </authorList>
    </citation>
    <scope>NUCLEOTIDE SEQUENCE</scope>
    <source>
        <strain evidence="33">GKL-01</strain>
    </source>
</reference>
<dbReference type="PANTHER" id="PTHR32282:SF27">
    <property type="entry name" value="PENICILLIN-BINDING PROTEIN 1A"/>
    <property type="match status" value="1"/>
</dbReference>
<evidence type="ECO:0000256" key="18">
    <source>
        <dbReference type="ARBA" id="ARBA00022984"/>
    </source>
</evidence>
<keyword evidence="13" id="KW-0808">Transferase</keyword>
<evidence type="ECO:0000256" key="14">
    <source>
        <dbReference type="ARBA" id="ARBA00022692"/>
    </source>
</evidence>
<sequence>MRFLGKILLILLSSLFAFLTLGAVGLFGIYAYYSPKLPDDKELRKIDIQVPLRIYTKDNQLLAEYGEKRSRPVKLEQVPKHLKYAFLDIEDARFYEHQGVDVKGMARAVYSVISTGSASQGASTVTMQLARNAFLNSGKTVDRKLRETLLAIKLEQNLSKDEILELYFNKIFLGNRAYGIAAAAEVYYGKTLDQLTLAQAAMIAGLPKAPSRYNPIVNPERAMIRRDYILKRMKEFNHISQAEYDAAIKEPNTAQVHKTEFETDAPYLAEMVRAEIVKRFNEDNAYTQGYHVYTTLDAKQQAEAATAMHHALLTYDHRHGYRGAEDNIDLDEFKSEEDLLDKLSDYPTLGGLVAGIVQQVDNKTAQVLMANEKKISLSLDNVSWARKFHSADRRGGAPRRVNEVLHKGDIIRLRQTDKDKDTWTLSQVPTVTGALVSMDPHNGAIRAVMGGFDYNHSKFNRATQAMRQPGSSFKPIVYSAALAKGYSPNSIVNDAPITIPGSNWRPENFGGSYIGPTTLAEALAKSRNLVSVRVMKSIGIKYTIDFATKFGFERKNLPANLTLSLGTAMVTPLNMATAYSAFANGGYKVSPYFITRIEDADGKVLVEEKPVLVCGDKTDVCKIEKHVKPDEAEAETSETNADTNNTTADTNTPKPSWELTDTKTPDDDKAKPNKEAKNKDKTAAKEAAPKEYVEYPAAKRILDKRTHYQIVSMLQGVTQFGTAARASKVLGRKDIAGKTGTTNDQKDAWFCGFSPSVVTISWIGFDDMAKLGEGETGTSVALPMWIDYMQSVLKDRPVKEWQRPADMKAPKVEELPSLNGDGGANKEAATPNPEAAKEVKLAAPVSVPKPAAPTKGFEYKREQDLRPQRPAENHNQPVNRPAPPPRRPERVEIPEQLF</sequence>
<feature type="region of interest" description="Disordered" evidence="28">
    <location>
        <begin position="629"/>
        <end position="688"/>
    </location>
</feature>
<evidence type="ECO:0000256" key="3">
    <source>
        <dbReference type="ARBA" id="ARBA00004752"/>
    </source>
</evidence>
<evidence type="ECO:0000256" key="17">
    <source>
        <dbReference type="ARBA" id="ARBA00022968"/>
    </source>
</evidence>
<dbReference type="InterPro" id="IPR012338">
    <property type="entry name" value="Beta-lactam/transpept-like"/>
</dbReference>
<evidence type="ECO:0000313" key="33">
    <source>
        <dbReference type="EMBL" id="WGZ90154.1"/>
    </source>
</evidence>
<keyword evidence="12" id="KW-0328">Glycosyltransferase</keyword>
<dbReference type="GO" id="GO:0008658">
    <property type="term" value="F:penicillin binding"/>
    <property type="evidence" value="ECO:0007669"/>
    <property type="project" value="InterPro"/>
</dbReference>
<dbReference type="InterPro" id="IPR050396">
    <property type="entry name" value="Glycosyltr_51/Transpeptidase"/>
</dbReference>
<keyword evidence="16" id="KW-0133">Cell shape</keyword>
<dbReference type="InterPro" id="IPR001460">
    <property type="entry name" value="PCN-bd_Tpept"/>
</dbReference>
<keyword evidence="10" id="KW-0121">Carboxypeptidase</keyword>
<feature type="domain" description="Penicillin-binding protein transpeptidase" evidence="30">
    <location>
        <begin position="433"/>
        <end position="609"/>
    </location>
</feature>
<evidence type="ECO:0000256" key="29">
    <source>
        <dbReference type="SAM" id="Phobius"/>
    </source>
</evidence>
<reference evidence="33" key="1">
    <citation type="journal article" date="2023" name="Int. J. Mol. Sci.">
        <title>Metagenomics Revealed a New Genus 'Candidatus Thiocaldithrix dubininis' gen. nov., sp. nov. and a New Species 'Candidatus Thiothrix putei' sp. nov. in the Family Thiotrichaceae, Some Members of Which Have Traits of Both Na+- and H+-Motive Energetics.</title>
        <authorList>
            <person name="Ravin N.V."/>
            <person name="Muntyan M.S."/>
            <person name="Smolyakov D.D."/>
            <person name="Rudenko T.S."/>
            <person name="Beletsky A.V."/>
            <person name="Mardanov A.V."/>
            <person name="Grabovich M.Y."/>
        </authorList>
    </citation>
    <scope>NUCLEOTIDE SEQUENCE</scope>
    <source>
        <strain evidence="33">GKL-01</strain>
    </source>
</reference>
<dbReference type="SUPFAM" id="SSF56601">
    <property type="entry name" value="beta-lactamase/transpeptidase-like"/>
    <property type="match status" value="1"/>
</dbReference>